<evidence type="ECO:0000256" key="7">
    <source>
        <dbReference type="ARBA" id="ARBA00022824"/>
    </source>
</evidence>
<feature type="transmembrane region" description="Helical" evidence="13">
    <location>
        <begin position="511"/>
        <end position="533"/>
    </location>
</feature>
<gene>
    <name evidence="17" type="primary">LOC102800815</name>
</gene>
<dbReference type="SUPFAM" id="SSF53187">
    <property type="entry name" value="Zn-dependent exopeptidases"/>
    <property type="match status" value="1"/>
</dbReference>
<reference evidence="17" key="1">
    <citation type="submission" date="2025-08" db="UniProtKB">
        <authorList>
            <consortium name="RefSeq"/>
        </authorList>
    </citation>
    <scope>IDENTIFICATION</scope>
    <source>
        <tissue evidence="17">Testes</tissue>
    </source>
</reference>
<feature type="domain" description="Peptidase M28" evidence="14">
    <location>
        <begin position="177"/>
        <end position="362"/>
    </location>
</feature>
<dbReference type="InterPro" id="IPR048024">
    <property type="entry name" value="Fxna-like_M28_dom"/>
</dbReference>
<keyword evidence="9 13" id="KW-1133">Transmembrane helix</keyword>
<keyword evidence="4 13" id="KW-0812">Transmembrane</keyword>
<feature type="transmembrane region" description="Helical" evidence="13">
    <location>
        <begin position="435"/>
        <end position="464"/>
    </location>
</feature>
<feature type="transmembrane region" description="Helical" evidence="13">
    <location>
        <begin position="37"/>
        <end position="60"/>
    </location>
</feature>
<feature type="transmembrane region" description="Helical" evidence="13">
    <location>
        <begin position="539"/>
        <end position="558"/>
    </location>
</feature>
<keyword evidence="3" id="KW-0645">Protease</keyword>
<evidence type="ECO:0000256" key="6">
    <source>
        <dbReference type="ARBA" id="ARBA00022801"/>
    </source>
</evidence>
<evidence type="ECO:0000256" key="2">
    <source>
        <dbReference type="ARBA" id="ARBA00004477"/>
    </source>
</evidence>
<evidence type="ECO:0000256" key="12">
    <source>
        <dbReference type="ARBA" id="ARBA00023180"/>
    </source>
</evidence>
<dbReference type="Pfam" id="PF22249">
    <property type="entry name" value="ERMP1-TM"/>
    <property type="match status" value="1"/>
</dbReference>
<keyword evidence="10" id="KW-0482">Metalloprotease</keyword>
<accession>A0ABM0M9E0</accession>
<evidence type="ECO:0000259" key="15">
    <source>
        <dbReference type="Pfam" id="PF22249"/>
    </source>
</evidence>
<comment type="subcellular location">
    <subcellularLocation>
        <location evidence="2">Endoplasmic reticulum membrane</location>
        <topology evidence="2">Multi-pass membrane protein</topology>
    </subcellularLocation>
</comment>
<evidence type="ECO:0000256" key="10">
    <source>
        <dbReference type="ARBA" id="ARBA00023049"/>
    </source>
</evidence>
<feature type="domain" description="Endoplasmic reticulum metallopeptidase 1/1-A TM" evidence="15">
    <location>
        <begin position="435"/>
        <end position="657"/>
    </location>
</feature>
<evidence type="ECO:0000313" key="16">
    <source>
        <dbReference type="Proteomes" id="UP000694865"/>
    </source>
</evidence>
<feature type="transmembrane region" description="Helical" evidence="13">
    <location>
        <begin position="646"/>
        <end position="667"/>
    </location>
</feature>
<keyword evidence="16" id="KW-1185">Reference proteome</keyword>
<evidence type="ECO:0000259" key="14">
    <source>
        <dbReference type="Pfam" id="PF04389"/>
    </source>
</evidence>
<evidence type="ECO:0000256" key="1">
    <source>
        <dbReference type="ARBA" id="ARBA00001947"/>
    </source>
</evidence>
<dbReference type="RefSeq" id="XP_006816631.1">
    <property type="nucleotide sequence ID" value="XM_006816568.1"/>
</dbReference>
<dbReference type="GeneID" id="102800815"/>
<dbReference type="InterPro" id="IPR007484">
    <property type="entry name" value="Peptidase_M28"/>
</dbReference>
<dbReference type="Proteomes" id="UP000694865">
    <property type="component" value="Unplaced"/>
</dbReference>
<evidence type="ECO:0000256" key="9">
    <source>
        <dbReference type="ARBA" id="ARBA00022989"/>
    </source>
</evidence>
<evidence type="ECO:0000256" key="3">
    <source>
        <dbReference type="ARBA" id="ARBA00022670"/>
    </source>
</evidence>
<protein>
    <submittedName>
        <fullName evidence="17">Endoplasmic reticulum metallopeptidase 1-like</fullName>
    </submittedName>
</protein>
<proteinExistence type="predicted"/>
<feature type="transmembrane region" description="Helical" evidence="13">
    <location>
        <begin position="615"/>
        <end position="639"/>
    </location>
</feature>
<keyword evidence="6" id="KW-0378">Hydrolase</keyword>
<feature type="transmembrane region" description="Helical" evidence="13">
    <location>
        <begin position="579"/>
        <end position="603"/>
    </location>
</feature>
<evidence type="ECO:0000256" key="11">
    <source>
        <dbReference type="ARBA" id="ARBA00023136"/>
    </source>
</evidence>
<feature type="transmembrane region" description="Helical" evidence="13">
    <location>
        <begin position="479"/>
        <end position="499"/>
    </location>
</feature>
<dbReference type="PANTHER" id="PTHR12147:SF22">
    <property type="entry name" value="ENDOPLASMIC RETICULUM METALLOPEPTIDASE 1"/>
    <property type="match status" value="1"/>
</dbReference>
<evidence type="ECO:0000256" key="5">
    <source>
        <dbReference type="ARBA" id="ARBA00022723"/>
    </source>
</evidence>
<dbReference type="PANTHER" id="PTHR12147">
    <property type="entry name" value="METALLOPEPTIDASE M28 FAMILY MEMBER"/>
    <property type="match status" value="1"/>
</dbReference>
<organism evidence="16 17">
    <name type="scientific">Saccoglossus kowalevskii</name>
    <name type="common">Acorn worm</name>
    <dbReference type="NCBI Taxonomy" id="10224"/>
    <lineage>
        <taxon>Eukaryota</taxon>
        <taxon>Metazoa</taxon>
        <taxon>Hemichordata</taxon>
        <taxon>Enteropneusta</taxon>
        <taxon>Harrimaniidae</taxon>
        <taxon>Saccoglossus</taxon>
    </lineage>
</organism>
<feature type="transmembrane region" description="Helical" evidence="13">
    <location>
        <begin position="388"/>
        <end position="414"/>
    </location>
</feature>
<dbReference type="InterPro" id="IPR053974">
    <property type="entry name" value="ERMP1_1-A_TM"/>
</dbReference>
<keyword evidence="7" id="KW-0256">Endoplasmic reticulum</keyword>
<evidence type="ECO:0000256" key="4">
    <source>
        <dbReference type="ARBA" id="ARBA00022692"/>
    </source>
</evidence>
<keyword evidence="12" id="KW-0325">Glycoprotein</keyword>
<comment type="cofactor">
    <cofactor evidence="1">
        <name>Zn(2+)</name>
        <dbReference type="ChEBI" id="CHEBI:29105"/>
    </cofactor>
</comment>
<dbReference type="Pfam" id="PF04389">
    <property type="entry name" value="Peptidase_M28"/>
    <property type="match status" value="1"/>
</dbReference>
<sequence length="710" mass="80342">MADTNQRRKRGERNGGRKDAATVKHVVKRYRSSLPEVYLLVVLVMFGGNLAAVVWSYSWLPEPRVVSTVDSDSIRSPDAVGEFYEHRARKHLDILTSFGPRTTGSVENEEMAFRYILKELNKIKPHPQKKYEKDVQRPEGSFSLHLIKDFSNYYRNVTNIIARVGPGETAMSPGKKNKKTRPSLLVNCHFDSVPDSPGASDDAGSCAVLLEILRILVESDEPLKHSVIFLFNGAEENILHASHGFITNHQWRKDIKAFLNFESAGSGGREVVFQTGPHHPWLVHAYAATAKYPLANSFAQDLFQSGVIPADTDFRIFRDYGDVPGIDMAYVTNGYVYHTEYDEPQRIYPGSLQAAGDNILALIKHIANSPYLEDPEEYRHGDMIYFDVLGFFLVAYPVRIATLLNGCILLYVLTSIWQRVLANEDEYEGPVGLSYLFHLLLAVGIISFSWCLSFLVTITIGYLLSMAGYGMFWFTSNSLIFGVYGCPALLTLISVHIIAKHYFYKKRFTNLWEVESIYFDATLLLWMSFLAVATAKHSMSSYILLMWVAFPVVFRRLTSLFFSDHLNAMPPRLFFGSHTVSLVIPTLMSMYIIWMLFLLVLPITGRIGSVVKPDLLIAALLTFAVVSCTSYLMSLVYVLRRLEGTYLVLSIMFLTMLGITVATPYGFPYGGNPLYPTPKRMFTQLVRYSRACFRYSDFLARSRLLTAKLT</sequence>
<dbReference type="Gene3D" id="3.40.630.10">
    <property type="entry name" value="Zn peptidases"/>
    <property type="match status" value="1"/>
</dbReference>
<keyword evidence="11 13" id="KW-0472">Membrane</keyword>
<keyword evidence="5" id="KW-0479">Metal-binding</keyword>
<dbReference type="InterPro" id="IPR045175">
    <property type="entry name" value="M28_fam"/>
</dbReference>
<keyword evidence="8" id="KW-0862">Zinc</keyword>
<evidence type="ECO:0000256" key="8">
    <source>
        <dbReference type="ARBA" id="ARBA00022833"/>
    </source>
</evidence>
<dbReference type="CDD" id="cd03875">
    <property type="entry name" value="M28_Fxna_like"/>
    <property type="match status" value="1"/>
</dbReference>
<evidence type="ECO:0000256" key="13">
    <source>
        <dbReference type="SAM" id="Phobius"/>
    </source>
</evidence>
<name>A0ABM0M9E0_SACKO</name>
<evidence type="ECO:0000313" key="17">
    <source>
        <dbReference type="RefSeq" id="XP_006816631.1"/>
    </source>
</evidence>